<dbReference type="PANTHER" id="PTHR22691">
    <property type="entry name" value="YEAST SPT2-RELATED"/>
    <property type="match status" value="1"/>
</dbReference>
<dbReference type="Proteomes" id="UP001314205">
    <property type="component" value="Unassembled WGS sequence"/>
</dbReference>
<evidence type="ECO:0000313" key="7">
    <source>
        <dbReference type="EMBL" id="CAK1578698.1"/>
    </source>
</evidence>
<proteinExistence type="inferred from homology"/>
<evidence type="ECO:0000256" key="3">
    <source>
        <dbReference type="ARBA" id="ARBA00023054"/>
    </source>
</evidence>
<dbReference type="GO" id="GO:0003677">
    <property type="term" value="F:DNA binding"/>
    <property type="evidence" value="ECO:0007669"/>
    <property type="project" value="TreeGrafter"/>
</dbReference>
<dbReference type="AlphaFoldDB" id="A0AAV1K6H6"/>
<feature type="compositionally biased region" description="Acidic residues" evidence="5">
    <location>
        <begin position="618"/>
        <end position="635"/>
    </location>
</feature>
<feature type="region of interest" description="Disordered" evidence="5">
    <location>
        <begin position="410"/>
        <end position="635"/>
    </location>
</feature>
<name>A0AAV1K6H6_9NEOP</name>
<feature type="coiled-coil region" evidence="4">
    <location>
        <begin position="38"/>
        <end position="73"/>
    </location>
</feature>
<evidence type="ECO:0000256" key="1">
    <source>
        <dbReference type="ARBA" id="ARBA00006461"/>
    </source>
</evidence>
<feature type="compositionally biased region" description="Polar residues" evidence="5">
    <location>
        <begin position="150"/>
        <end position="159"/>
    </location>
</feature>
<feature type="compositionally biased region" description="Basic and acidic residues" evidence="5">
    <location>
        <begin position="160"/>
        <end position="178"/>
    </location>
</feature>
<evidence type="ECO:0000259" key="6">
    <source>
        <dbReference type="Pfam" id="PF22878"/>
    </source>
</evidence>
<feature type="compositionally biased region" description="Basic and acidic residues" evidence="5">
    <location>
        <begin position="468"/>
        <end position="478"/>
    </location>
</feature>
<dbReference type="InterPro" id="IPR013256">
    <property type="entry name" value="Chromatin_SPT2"/>
</dbReference>
<evidence type="ECO:0000256" key="4">
    <source>
        <dbReference type="SAM" id="Coils"/>
    </source>
</evidence>
<dbReference type="Pfam" id="PF08243">
    <property type="entry name" value="SPT2"/>
    <property type="match status" value="1"/>
</dbReference>
<evidence type="ECO:0000256" key="2">
    <source>
        <dbReference type="ARBA" id="ARBA00013786"/>
    </source>
</evidence>
<dbReference type="PANTHER" id="PTHR22691:SF8">
    <property type="entry name" value="PROTEIN SPT2 HOMOLOG"/>
    <property type="match status" value="1"/>
</dbReference>
<dbReference type="GO" id="GO:0006360">
    <property type="term" value="P:transcription by RNA polymerase I"/>
    <property type="evidence" value="ECO:0007669"/>
    <property type="project" value="TreeGrafter"/>
</dbReference>
<organism evidence="7 8">
    <name type="scientific">Parnassius mnemosyne</name>
    <name type="common">clouded apollo</name>
    <dbReference type="NCBI Taxonomy" id="213953"/>
    <lineage>
        <taxon>Eukaryota</taxon>
        <taxon>Metazoa</taxon>
        <taxon>Ecdysozoa</taxon>
        <taxon>Arthropoda</taxon>
        <taxon>Hexapoda</taxon>
        <taxon>Insecta</taxon>
        <taxon>Pterygota</taxon>
        <taxon>Neoptera</taxon>
        <taxon>Endopterygota</taxon>
        <taxon>Lepidoptera</taxon>
        <taxon>Glossata</taxon>
        <taxon>Ditrysia</taxon>
        <taxon>Papilionoidea</taxon>
        <taxon>Papilionidae</taxon>
        <taxon>Parnassiinae</taxon>
        <taxon>Parnassini</taxon>
        <taxon>Parnassius</taxon>
        <taxon>Driopa</taxon>
    </lineage>
</organism>
<feature type="region of interest" description="Disordered" evidence="5">
    <location>
        <begin position="142"/>
        <end position="363"/>
    </location>
</feature>
<keyword evidence="8" id="KW-1185">Reference proteome</keyword>
<sequence>MEFRETLLAAQRNQQQKSSENCYYKARFDPPKKEQKIKDRLSANIQKFLAKKEEEERQKKLEAQRKREELIAMRDPKALRKIQKTLKVIKSANKSVIEDAVDRDNTAVTREGPDQPDQDDYGYESQEAAALYEKMMQKYSKIPDEPKFPTKNNSVSKDLNGTRERVRNALLHEDDPVPHKRRRKGENNEKELSPPPKYEPEKKKEEKSEKPKIRKPAPPPMDFNQLLKLAEKKKSEPIDIVTKKQVIEPEPDRLMTKKQKREYEEEMARRQRRQERIEAEKSGNRKVPKDDKPVEREKRPEPSSIGRIPKLGDKSSGNHKNHYIKTSDKEKERAISDKEKERAIRDKEKERAISDREKKEALMAEKLQREKERIRLERDKAEQEKERLDRERLEKLKAERERIDRDIDRLNRDRDRLEKTKSKLEAKTERVNKPTNSTVDRSKLNAREQPVKHEIKKSIDLKSQNTYRIDKNLTEKKISIPSKSGDTRHINGHSTHGKPVPNPNKEPQRNDVKDKVLQSKQKTLFGEGSLKNNGHVRPDGAKRVQESSKEMPSKRSEDKKPISTSKSLASASKPKIANSFDFDKHVNSIGARQFPPGNVRRKPHPDDLKRKKRRMVDSESDYDSEMDDFIDDGDENIDYSTHIKEIFGYDKSKYRDIDDDDDPMMESSFARQQREEYISKKIGILEDLEDMRMEAMEKKKSKKRRISDD</sequence>
<comment type="caution">
    <text evidence="7">The sequence shown here is derived from an EMBL/GenBank/DDBJ whole genome shotgun (WGS) entry which is preliminary data.</text>
</comment>
<feature type="region of interest" description="Disordered" evidence="5">
    <location>
        <begin position="1"/>
        <end position="20"/>
    </location>
</feature>
<keyword evidence="3 4" id="KW-0175">Coiled coil</keyword>
<dbReference type="GO" id="GO:0042393">
    <property type="term" value="F:histone binding"/>
    <property type="evidence" value="ECO:0007669"/>
    <property type="project" value="TreeGrafter"/>
</dbReference>
<dbReference type="SMART" id="SM00784">
    <property type="entry name" value="SPT2"/>
    <property type="match status" value="1"/>
</dbReference>
<gene>
    <name evidence="7" type="ORF">PARMNEM_LOCUS747</name>
</gene>
<feature type="region of interest" description="Disordered" evidence="5">
    <location>
        <begin position="103"/>
        <end position="129"/>
    </location>
</feature>
<dbReference type="Pfam" id="PF22878">
    <property type="entry name" value="SPT2_N"/>
    <property type="match status" value="1"/>
</dbReference>
<feature type="compositionally biased region" description="Basic and acidic residues" evidence="5">
    <location>
        <begin position="185"/>
        <end position="211"/>
    </location>
</feature>
<dbReference type="InterPro" id="IPR054552">
    <property type="entry name" value="SPT2_N"/>
</dbReference>
<feature type="compositionally biased region" description="Basic and acidic residues" evidence="5">
    <location>
        <begin position="506"/>
        <end position="517"/>
    </location>
</feature>
<dbReference type="GO" id="GO:0006334">
    <property type="term" value="P:nucleosome assembly"/>
    <property type="evidence" value="ECO:0007669"/>
    <property type="project" value="TreeGrafter"/>
</dbReference>
<feature type="compositionally biased region" description="Basic and acidic residues" evidence="5">
    <location>
        <begin position="536"/>
        <end position="561"/>
    </location>
</feature>
<feature type="compositionally biased region" description="Basic and acidic residues" evidence="5">
    <location>
        <begin position="440"/>
        <end position="460"/>
    </location>
</feature>
<feature type="compositionally biased region" description="Polar residues" evidence="5">
    <location>
        <begin position="11"/>
        <end position="20"/>
    </location>
</feature>
<evidence type="ECO:0000313" key="8">
    <source>
        <dbReference type="Proteomes" id="UP001314205"/>
    </source>
</evidence>
<feature type="compositionally biased region" description="Basic and acidic residues" evidence="5">
    <location>
        <begin position="325"/>
        <end position="363"/>
    </location>
</feature>
<evidence type="ECO:0000256" key="5">
    <source>
        <dbReference type="SAM" id="MobiDB-lite"/>
    </source>
</evidence>
<dbReference type="EMBL" id="CAVLGL010000001">
    <property type="protein sequence ID" value="CAK1578698.1"/>
    <property type="molecule type" value="Genomic_DNA"/>
</dbReference>
<protein>
    <recommendedName>
        <fullName evidence="2">Protein SPT2 homolog</fullName>
    </recommendedName>
</protein>
<reference evidence="7 8" key="1">
    <citation type="submission" date="2023-11" db="EMBL/GenBank/DDBJ databases">
        <authorList>
            <person name="Hedman E."/>
            <person name="Englund M."/>
            <person name="Stromberg M."/>
            <person name="Nyberg Akerstrom W."/>
            <person name="Nylinder S."/>
            <person name="Jareborg N."/>
            <person name="Kallberg Y."/>
            <person name="Kronander E."/>
        </authorList>
    </citation>
    <scope>NUCLEOTIDE SEQUENCE [LARGE SCALE GENOMIC DNA]</scope>
</reference>
<dbReference type="GO" id="GO:0005730">
    <property type="term" value="C:nucleolus"/>
    <property type="evidence" value="ECO:0007669"/>
    <property type="project" value="TreeGrafter"/>
</dbReference>
<accession>A0AAV1K6H6</accession>
<feature type="domain" description="SPT2 homolog N-terminal" evidence="6">
    <location>
        <begin position="1"/>
        <end position="90"/>
    </location>
</feature>
<feature type="compositionally biased region" description="Basic and acidic residues" evidence="5">
    <location>
        <begin position="229"/>
        <end position="301"/>
    </location>
</feature>
<feature type="compositionally biased region" description="Basic and acidic residues" evidence="5">
    <location>
        <begin position="410"/>
        <end position="432"/>
    </location>
</feature>
<comment type="similarity">
    <text evidence="1">Belongs to the SPT2 family.</text>
</comment>